<dbReference type="InterPro" id="IPR010982">
    <property type="entry name" value="Lambda_DNA-bd_dom_sf"/>
</dbReference>
<dbReference type="OrthoDB" id="9801039at2"/>
<organism evidence="2 3">
    <name type="scientific">Billgrantia tianxiuensis</name>
    <dbReference type="NCBI Taxonomy" id="2497861"/>
    <lineage>
        <taxon>Bacteria</taxon>
        <taxon>Pseudomonadati</taxon>
        <taxon>Pseudomonadota</taxon>
        <taxon>Gammaproteobacteria</taxon>
        <taxon>Oceanospirillales</taxon>
        <taxon>Halomonadaceae</taxon>
        <taxon>Billgrantia</taxon>
    </lineage>
</organism>
<feature type="region of interest" description="Disordered" evidence="1">
    <location>
        <begin position="78"/>
        <end position="105"/>
    </location>
</feature>
<sequence>MPAAGQGGVGAGKALHFTQQDITDRAGMVRQQYQRLECGGAPRLDTLELAADGLNARLMLIPLKKLYAVQALLREGPKRAERLDEDPWQGLLGDEECGENGRDGK</sequence>
<proteinExistence type="predicted"/>
<accession>A0A6I6SVK5</accession>
<dbReference type="AlphaFoldDB" id="A0A6I6SVK5"/>
<evidence type="ECO:0000313" key="2">
    <source>
        <dbReference type="EMBL" id="QHC51313.1"/>
    </source>
</evidence>
<dbReference type="EMBL" id="CP035042">
    <property type="protein sequence ID" value="QHC51313.1"/>
    <property type="molecule type" value="Genomic_DNA"/>
</dbReference>
<dbReference type="Proteomes" id="UP000464013">
    <property type="component" value="Chromosome"/>
</dbReference>
<dbReference type="Gene3D" id="1.10.260.40">
    <property type="entry name" value="lambda repressor-like DNA-binding domains"/>
    <property type="match status" value="1"/>
</dbReference>
<dbReference type="GO" id="GO:0003677">
    <property type="term" value="F:DNA binding"/>
    <property type="evidence" value="ECO:0007669"/>
    <property type="project" value="InterPro"/>
</dbReference>
<feature type="compositionally biased region" description="Acidic residues" evidence="1">
    <location>
        <begin position="83"/>
        <end position="98"/>
    </location>
</feature>
<name>A0A6I6SVK5_9GAMM</name>
<evidence type="ECO:0000313" key="3">
    <source>
        <dbReference type="Proteomes" id="UP000464013"/>
    </source>
</evidence>
<gene>
    <name evidence="2" type="ORF">EKK97_19325</name>
</gene>
<evidence type="ECO:0000256" key="1">
    <source>
        <dbReference type="SAM" id="MobiDB-lite"/>
    </source>
</evidence>
<dbReference type="KEGG" id="htx:EKK97_19325"/>
<reference evidence="2 3" key="1">
    <citation type="submission" date="2019-01" db="EMBL/GenBank/DDBJ databases">
        <title>Complete genome of a denitifying bacterium Halomons sp. BC-M4-5.</title>
        <authorList>
            <person name="Wang L."/>
            <person name="Shao Z."/>
        </authorList>
    </citation>
    <scope>NUCLEOTIDE SEQUENCE [LARGE SCALE GENOMIC DNA]</scope>
    <source>
        <strain evidence="2 3">BC-M4-5</strain>
    </source>
</reference>
<protein>
    <submittedName>
        <fullName evidence="2">Transcriptional regulator</fullName>
    </submittedName>
</protein>
<keyword evidence="3" id="KW-1185">Reference proteome</keyword>